<dbReference type="OrthoDB" id="956078at2"/>
<protein>
    <submittedName>
        <fullName evidence="1">Uncharacterized protein</fullName>
    </submittedName>
</protein>
<organism evidence="1 2">
    <name type="scientific">Brumimicrobium glaciale</name>
    <dbReference type="NCBI Taxonomy" id="200475"/>
    <lineage>
        <taxon>Bacteria</taxon>
        <taxon>Pseudomonadati</taxon>
        <taxon>Bacteroidota</taxon>
        <taxon>Flavobacteriia</taxon>
        <taxon>Flavobacteriales</taxon>
        <taxon>Crocinitomicaceae</taxon>
        <taxon>Brumimicrobium</taxon>
    </lineage>
</organism>
<gene>
    <name evidence="1" type="ORF">ERX46_02095</name>
</gene>
<dbReference type="RefSeq" id="WP_130092174.1">
    <property type="nucleotide sequence ID" value="NZ_SETE01000001.1"/>
</dbReference>
<dbReference type="AlphaFoldDB" id="A0A4Q4KQF8"/>
<keyword evidence="2" id="KW-1185">Reference proteome</keyword>
<accession>A0A4Q4KQF8</accession>
<dbReference type="Proteomes" id="UP000293952">
    <property type="component" value="Unassembled WGS sequence"/>
</dbReference>
<sequence length="175" mass="19766">MNEVSKIELDFIIDKLTNSIENVKTGDSFPTEISLLNSVELKLIIKKNGWNFNWNKEFQQPEKDVYKLTIVGNPNIIQGLICLEVKKDHVYMHLIESAPFNVGKSKVYLGIPGNLVAFACKLSFQRGGEGYISFIAKTKLIDHYIDTLDAIHFGGHLMVITTESALKLIGKYFKT</sequence>
<evidence type="ECO:0000313" key="2">
    <source>
        <dbReference type="Proteomes" id="UP000293952"/>
    </source>
</evidence>
<dbReference type="EMBL" id="SETE01000001">
    <property type="protein sequence ID" value="RYM35808.1"/>
    <property type="molecule type" value="Genomic_DNA"/>
</dbReference>
<proteinExistence type="predicted"/>
<comment type="caution">
    <text evidence="1">The sequence shown here is derived from an EMBL/GenBank/DDBJ whole genome shotgun (WGS) entry which is preliminary data.</text>
</comment>
<evidence type="ECO:0000313" key="1">
    <source>
        <dbReference type="EMBL" id="RYM35808.1"/>
    </source>
</evidence>
<reference evidence="1 2" key="1">
    <citation type="submission" date="2019-02" db="EMBL/GenBank/DDBJ databases">
        <title>Genome sequence of the sea-ice species Brumimicrobium glaciale.</title>
        <authorList>
            <person name="Bowman J.P."/>
        </authorList>
    </citation>
    <scope>NUCLEOTIDE SEQUENCE [LARGE SCALE GENOMIC DNA]</scope>
    <source>
        <strain evidence="1 2">IC156</strain>
    </source>
</reference>
<name>A0A4Q4KQF8_9FLAO</name>